<feature type="transmembrane region" description="Helical" evidence="6">
    <location>
        <begin position="483"/>
        <end position="503"/>
    </location>
</feature>
<evidence type="ECO:0000313" key="10">
    <source>
        <dbReference type="Proteomes" id="UP000252733"/>
    </source>
</evidence>
<gene>
    <name evidence="9" type="ORF">DFO77_10723</name>
</gene>
<comment type="caution">
    <text evidence="9">The sequence shown here is derived from an EMBL/GenBank/DDBJ whole genome shotgun (WGS) entry which is preliminary data.</text>
</comment>
<dbReference type="RefSeq" id="WP_181256474.1">
    <property type="nucleotide sequence ID" value="NZ_PVTS01000012.1"/>
</dbReference>
<evidence type="ECO:0000259" key="8">
    <source>
        <dbReference type="Pfam" id="PF13567"/>
    </source>
</evidence>
<evidence type="ECO:0000256" key="1">
    <source>
        <dbReference type="ARBA" id="ARBA00004651"/>
    </source>
</evidence>
<feature type="transmembrane region" description="Helical" evidence="6">
    <location>
        <begin position="510"/>
        <end position="527"/>
    </location>
</feature>
<dbReference type="AlphaFoldDB" id="A0A2T0XEK8"/>
<dbReference type="InterPro" id="IPR004477">
    <property type="entry name" value="ComEC_N"/>
</dbReference>
<dbReference type="EMBL" id="QPIZ01000007">
    <property type="protein sequence ID" value="RCW36733.1"/>
    <property type="molecule type" value="Genomic_DNA"/>
</dbReference>
<keyword evidence="4 6" id="KW-1133">Transmembrane helix</keyword>
<dbReference type="Pfam" id="PF03772">
    <property type="entry name" value="Competence"/>
    <property type="match status" value="1"/>
</dbReference>
<protein>
    <submittedName>
        <fullName evidence="9">Competence protein ComEC</fullName>
    </submittedName>
</protein>
<reference evidence="9 10" key="1">
    <citation type="submission" date="2018-07" db="EMBL/GenBank/DDBJ databases">
        <title>Freshwater and sediment microbial communities from various areas in North America, analyzing microbe dynamics in response to fracking.</title>
        <authorList>
            <person name="Lamendella R."/>
        </authorList>
    </citation>
    <scope>NUCLEOTIDE SEQUENCE [LARGE SCALE GENOMIC DNA]</scope>
    <source>
        <strain evidence="9 10">160A</strain>
    </source>
</reference>
<feature type="transmembrane region" description="Helical" evidence="6">
    <location>
        <begin position="290"/>
        <end position="307"/>
    </location>
</feature>
<keyword evidence="3 6" id="KW-0812">Transmembrane</keyword>
<dbReference type="Proteomes" id="UP000252733">
    <property type="component" value="Unassembled WGS sequence"/>
</dbReference>
<evidence type="ECO:0000256" key="2">
    <source>
        <dbReference type="ARBA" id="ARBA00022475"/>
    </source>
</evidence>
<feature type="transmembrane region" description="Helical" evidence="6">
    <location>
        <begin position="419"/>
        <end position="437"/>
    </location>
</feature>
<feature type="domain" description="ComEC/Rec2-related protein" evidence="7">
    <location>
        <begin position="239"/>
        <end position="505"/>
    </location>
</feature>
<organism evidence="9 10">
    <name type="scientific">Marinilabilia salmonicolor</name>
    <dbReference type="NCBI Taxonomy" id="989"/>
    <lineage>
        <taxon>Bacteria</taxon>
        <taxon>Pseudomonadati</taxon>
        <taxon>Bacteroidota</taxon>
        <taxon>Bacteroidia</taxon>
        <taxon>Marinilabiliales</taxon>
        <taxon>Marinilabiliaceae</taxon>
        <taxon>Marinilabilia</taxon>
    </lineage>
</organism>
<proteinExistence type="predicted"/>
<evidence type="ECO:0000256" key="6">
    <source>
        <dbReference type="SAM" id="Phobius"/>
    </source>
</evidence>
<evidence type="ECO:0000256" key="5">
    <source>
        <dbReference type="ARBA" id="ARBA00023136"/>
    </source>
</evidence>
<dbReference type="Pfam" id="PF13567">
    <property type="entry name" value="DUF4131"/>
    <property type="match status" value="1"/>
</dbReference>
<feature type="transmembrane region" description="Helical" evidence="6">
    <location>
        <begin position="449"/>
        <end position="471"/>
    </location>
</feature>
<keyword evidence="2" id="KW-1003">Cell membrane</keyword>
<evidence type="ECO:0000313" key="9">
    <source>
        <dbReference type="EMBL" id="RCW36733.1"/>
    </source>
</evidence>
<dbReference type="InterPro" id="IPR052159">
    <property type="entry name" value="Competence_DNA_uptake"/>
</dbReference>
<dbReference type="GO" id="GO:0005886">
    <property type="term" value="C:plasma membrane"/>
    <property type="evidence" value="ECO:0007669"/>
    <property type="project" value="UniProtKB-SubCell"/>
</dbReference>
<evidence type="ECO:0000256" key="4">
    <source>
        <dbReference type="ARBA" id="ARBA00022989"/>
    </source>
</evidence>
<keyword evidence="5 6" id="KW-0472">Membrane</keyword>
<comment type="subcellular location">
    <subcellularLocation>
        <location evidence="1">Cell membrane</location>
        <topology evidence="1">Multi-pass membrane protein</topology>
    </subcellularLocation>
</comment>
<dbReference type="InterPro" id="IPR025405">
    <property type="entry name" value="DUF4131"/>
</dbReference>
<dbReference type="PANTHER" id="PTHR30619:SF1">
    <property type="entry name" value="RECOMBINATION PROTEIN 2"/>
    <property type="match status" value="1"/>
</dbReference>
<feature type="domain" description="DUF4131" evidence="8">
    <location>
        <begin position="35"/>
        <end position="195"/>
    </location>
</feature>
<feature type="transmembrane region" description="Helical" evidence="6">
    <location>
        <begin position="313"/>
        <end position="329"/>
    </location>
</feature>
<feature type="transmembrane region" description="Helical" evidence="6">
    <location>
        <begin position="361"/>
        <end position="382"/>
    </location>
</feature>
<accession>A0A2T0XEK8</accession>
<dbReference type="NCBIfam" id="TIGR00360">
    <property type="entry name" value="ComEC_N-term"/>
    <property type="match status" value="1"/>
</dbReference>
<evidence type="ECO:0000256" key="3">
    <source>
        <dbReference type="ARBA" id="ARBA00022692"/>
    </source>
</evidence>
<dbReference type="PANTHER" id="PTHR30619">
    <property type="entry name" value="DNA INTERNALIZATION/COMPETENCE PROTEIN COMEC/REC2"/>
    <property type="match status" value="1"/>
</dbReference>
<feature type="transmembrane region" description="Helical" evidence="6">
    <location>
        <begin position="35"/>
        <end position="54"/>
    </location>
</feature>
<sequence>MKLKELVRRIPFLFFASVLGAGIWFAQFVDESLLLILALLFLVILLSFFLLFSLRFRGRYRNRWRVGASFYLLVFIAGFFLAMINRPIGIKSGFNVVGTAKVLDADVTLSGYHNYTVEPFKFSMDSSFSLKSKMVWRLIVEPPDSLLRPMARPGDIVKFSAFIAGHEKPANPGAFDYGEYLFRQGISGWGFVEKERFFIEQKGALSGLRGQMRHLRHQTIEIYRRHGIEGEELQVLSALTLGVRSMLDEEVKNWFIHSGAVHVLAVSGLHTGIIFLLVNWLLNLFLPVRSIIRVIIVIGVLIFYAVLTGGAPSVFRAVVMLSVIQIGNYSEKSSNVYNLLGVSAFLILLIHPMSLFHMGFWLSHLAVAGIVTFYPVFSKLYSGQKIFIRWAGDLASVSLAAQIGTLPLSLFTFRAFPSWFLLSNFLILPLVAPILVLSKFLVMFSEFRFFSLMIAGVLNDLLGFMLEVVEWLDSLPWSYMQGLWVNAATMWILYALMIFLMLWYHTRMRIMLKGTLFLLLFLMLVLHQDYWRKSKTDRFVVFDVKRENVFGVIASGQGLVIADTAVSRRNIDFACSGFFARNSFNLDRKLLSECWNASGEAMIWCSGTSRFLVLGEVDVDRLNFSEGLKFEGVVFSGDVKGDVPGFLSQIVTDRLIFAKSCPPWCIKRFREEIEHLPMELHFVAQDGAFVYPKNGF</sequence>
<keyword evidence="10" id="KW-1185">Reference proteome</keyword>
<name>A0A2T0XEK8_9BACT</name>
<feature type="transmembrane region" description="Helical" evidence="6">
    <location>
        <begin position="394"/>
        <end position="413"/>
    </location>
</feature>
<feature type="transmembrane region" description="Helical" evidence="6">
    <location>
        <begin position="336"/>
        <end position="355"/>
    </location>
</feature>
<evidence type="ECO:0000259" key="7">
    <source>
        <dbReference type="Pfam" id="PF03772"/>
    </source>
</evidence>
<feature type="transmembrane region" description="Helical" evidence="6">
    <location>
        <begin position="12"/>
        <end position="29"/>
    </location>
</feature>
<feature type="transmembrane region" description="Helical" evidence="6">
    <location>
        <begin position="254"/>
        <end position="278"/>
    </location>
</feature>
<feature type="transmembrane region" description="Helical" evidence="6">
    <location>
        <begin position="66"/>
        <end position="84"/>
    </location>
</feature>